<feature type="region of interest" description="Disordered" evidence="1">
    <location>
        <begin position="1"/>
        <end position="49"/>
    </location>
</feature>
<evidence type="ECO:0000313" key="2">
    <source>
        <dbReference type="EMBL" id="MBW0490147.1"/>
    </source>
</evidence>
<comment type="caution">
    <text evidence="2">The sequence shown here is derived from an EMBL/GenBank/DDBJ whole genome shotgun (WGS) entry which is preliminary data.</text>
</comment>
<accession>A0A9Q3CUM2</accession>
<gene>
    <name evidence="2" type="ORF">O181_029862</name>
</gene>
<evidence type="ECO:0000256" key="1">
    <source>
        <dbReference type="SAM" id="MobiDB-lite"/>
    </source>
</evidence>
<feature type="compositionally biased region" description="Pro residues" evidence="1">
    <location>
        <begin position="16"/>
        <end position="25"/>
    </location>
</feature>
<proteinExistence type="predicted"/>
<keyword evidence="3" id="KW-1185">Reference proteome</keyword>
<reference evidence="2" key="1">
    <citation type="submission" date="2021-03" db="EMBL/GenBank/DDBJ databases">
        <title>Draft genome sequence of rust myrtle Austropuccinia psidii MF-1, a brazilian biotype.</title>
        <authorList>
            <person name="Quecine M.C."/>
            <person name="Pachon D.M.R."/>
            <person name="Bonatelli M.L."/>
            <person name="Correr F.H."/>
            <person name="Franceschini L.M."/>
            <person name="Leite T.F."/>
            <person name="Margarido G.R.A."/>
            <person name="Almeida C.A."/>
            <person name="Ferrarezi J.A."/>
            <person name="Labate C.A."/>
        </authorList>
    </citation>
    <scope>NUCLEOTIDE SEQUENCE</scope>
    <source>
        <strain evidence="2">MF-1</strain>
    </source>
</reference>
<organism evidence="2 3">
    <name type="scientific">Austropuccinia psidii MF-1</name>
    <dbReference type="NCBI Taxonomy" id="1389203"/>
    <lineage>
        <taxon>Eukaryota</taxon>
        <taxon>Fungi</taxon>
        <taxon>Dikarya</taxon>
        <taxon>Basidiomycota</taxon>
        <taxon>Pucciniomycotina</taxon>
        <taxon>Pucciniomycetes</taxon>
        <taxon>Pucciniales</taxon>
        <taxon>Sphaerophragmiaceae</taxon>
        <taxon>Austropuccinia</taxon>
    </lineage>
</organism>
<dbReference type="Proteomes" id="UP000765509">
    <property type="component" value="Unassembled WGS sequence"/>
</dbReference>
<dbReference type="AlphaFoldDB" id="A0A9Q3CUM2"/>
<evidence type="ECO:0000313" key="3">
    <source>
        <dbReference type="Proteomes" id="UP000765509"/>
    </source>
</evidence>
<sequence>MTLPPFVQPSQHDEPPVPGPSPSSEPPEDVPTLEPEPEVAPTQSKEDPFACPATPCSVIIINDTPVRSPLPDSATFPLLPSSPHSQNDACQEFPDLRLTLMIPQAIVHKSINHILLEHCRLLHMIPFVDETHQNEMHREFWDELNSLLCQALEAYPKETSPG</sequence>
<dbReference type="EMBL" id="AVOT02010433">
    <property type="protein sequence ID" value="MBW0490147.1"/>
    <property type="molecule type" value="Genomic_DNA"/>
</dbReference>
<protein>
    <submittedName>
        <fullName evidence="2">Uncharacterized protein</fullName>
    </submittedName>
</protein>
<name>A0A9Q3CUM2_9BASI</name>